<sequence length="364" mass="40381">MLSLPLLLLLVVCLLGLPAPSEEKVKVAGFNVQVFGKRKSKDSEVMDILAKIIGGYDGVFVQEIRDSSGKAFPELLNTVSAASGATYRGLMGPRKGRSSSKEQIGFVYRPDKIQLVGLFPMLNKSTSFERPPDCFAFIIKEGGLRVAVLAVHISPRSVKAEMEALYNVAPVCQTFAGTQNLILLGDMNADCGYLPARDRHKLRLRTDHQYKWLIEDGADTTVAASRCAYDRVIVKGDELARRTSSARPNNFEKVYKLPLSKTGHLHLTSHFIAYFTVGVRGACHHHLPLHFIANEHIAHGAEVAQHQHQHQHQHQIKLHHITRHHSTSHHYTTLAAVGVADGRENCLHVDEQMVLGPEIRAQPL</sequence>
<keyword evidence="4" id="KW-0732">Signal</keyword>
<dbReference type="InterPro" id="IPR005135">
    <property type="entry name" value="Endo/exonuclease/phosphatase"/>
</dbReference>
<dbReference type="Gene3D" id="3.60.10.10">
    <property type="entry name" value="Endonuclease/exonuclease/phosphatase"/>
    <property type="match status" value="1"/>
</dbReference>
<dbReference type="EMBL" id="JAKROA010000005">
    <property type="protein sequence ID" value="KAL5107061.1"/>
    <property type="molecule type" value="Genomic_DNA"/>
</dbReference>
<name>A0ABR4QAJ2_9CEST</name>
<dbReference type="SMART" id="SM00476">
    <property type="entry name" value="DNaseIc"/>
    <property type="match status" value="1"/>
</dbReference>
<comment type="similarity">
    <text evidence="1">Belongs to the DNase I family.</text>
</comment>
<feature type="signal peptide" evidence="4">
    <location>
        <begin position="1"/>
        <end position="16"/>
    </location>
</feature>
<dbReference type="InterPro" id="IPR016202">
    <property type="entry name" value="DNase_I"/>
</dbReference>
<dbReference type="InterPro" id="IPR036691">
    <property type="entry name" value="Endo/exonu/phosph_ase_sf"/>
</dbReference>
<dbReference type="PANTHER" id="PTHR11371">
    <property type="entry name" value="DEOXYRIBONUCLEASE"/>
    <property type="match status" value="1"/>
</dbReference>
<protein>
    <submittedName>
        <fullName evidence="6">Deoxyribonuclease-1-like 2</fullName>
    </submittedName>
</protein>
<evidence type="ECO:0000256" key="1">
    <source>
        <dbReference type="ARBA" id="ARBA00007359"/>
    </source>
</evidence>
<feature type="domain" description="Endonuclease/exonuclease/phosphatase" evidence="5">
    <location>
        <begin position="30"/>
        <end position="246"/>
    </location>
</feature>
<feature type="chain" id="PRO_5045031955" evidence="4">
    <location>
        <begin position="17"/>
        <end position="364"/>
    </location>
</feature>
<evidence type="ECO:0000259" key="5">
    <source>
        <dbReference type="Pfam" id="PF03372"/>
    </source>
</evidence>
<evidence type="ECO:0000313" key="7">
    <source>
        <dbReference type="EMBL" id="KAL5107061.1"/>
    </source>
</evidence>
<evidence type="ECO:0000313" key="6">
    <source>
        <dbReference type="EMBL" id="KAL5106494.1"/>
    </source>
</evidence>
<dbReference type="Proteomes" id="UP001651158">
    <property type="component" value="Unassembled WGS sequence"/>
</dbReference>
<reference evidence="6" key="2">
    <citation type="submission" date="2024-12" db="EMBL/GenBank/DDBJ databases">
        <authorList>
            <person name="Estrada K."/>
            <person name="Bobes R.J."/>
            <person name="Sanchez-Flores A."/>
            <person name="Laclette J.P."/>
        </authorList>
    </citation>
    <scope>NUCLEOTIDE SEQUENCE</scope>
    <source>
        <strain evidence="6">WFUcys</strain>
        <tissue evidence="6">Peritoneal cavity of infected mice</tissue>
    </source>
</reference>
<evidence type="ECO:0000256" key="3">
    <source>
        <dbReference type="ARBA" id="ARBA00022801"/>
    </source>
</evidence>
<dbReference type="PRINTS" id="PR00130">
    <property type="entry name" value="DNASEI"/>
</dbReference>
<keyword evidence="8" id="KW-1185">Reference proteome</keyword>
<dbReference type="PANTHER" id="PTHR11371:SF31">
    <property type="entry name" value="EXTRACELLULAR NUCLEASE"/>
    <property type="match status" value="1"/>
</dbReference>
<proteinExistence type="inferred from homology"/>
<gene>
    <name evidence="6" type="ORF">TcWFU_000096</name>
    <name evidence="7" type="ORF">TcWFU_008387</name>
</gene>
<comment type="caution">
    <text evidence="6">The sequence shown here is derived from an EMBL/GenBank/DDBJ whole genome shotgun (WGS) entry which is preliminary data.</text>
</comment>
<evidence type="ECO:0000313" key="8">
    <source>
        <dbReference type="Proteomes" id="UP001651158"/>
    </source>
</evidence>
<reference evidence="6 8" key="1">
    <citation type="journal article" date="2022" name="Front. Cell. Infect. Microbiol.">
        <title>The Genomes of Two Strains of Taenia crassiceps the Animal Model for the Study of Human Cysticercosis.</title>
        <authorList>
            <person name="Bobes R.J."/>
            <person name="Estrada K."/>
            <person name="Rios-Valencia D.G."/>
            <person name="Calderon-Gallegos A."/>
            <person name="de la Torre P."/>
            <person name="Carrero J.C."/>
            <person name="Sanchez-Flores A."/>
            <person name="Laclette J.P."/>
        </authorList>
    </citation>
    <scope>NUCLEOTIDE SEQUENCE [LARGE SCALE GENOMIC DNA]</scope>
    <source>
        <strain evidence="6">WFUcys</strain>
    </source>
</reference>
<evidence type="ECO:0000256" key="4">
    <source>
        <dbReference type="SAM" id="SignalP"/>
    </source>
</evidence>
<organism evidence="6 8">
    <name type="scientific">Taenia crassiceps</name>
    <dbReference type="NCBI Taxonomy" id="6207"/>
    <lineage>
        <taxon>Eukaryota</taxon>
        <taxon>Metazoa</taxon>
        <taxon>Spiralia</taxon>
        <taxon>Lophotrochozoa</taxon>
        <taxon>Platyhelminthes</taxon>
        <taxon>Cestoda</taxon>
        <taxon>Eucestoda</taxon>
        <taxon>Cyclophyllidea</taxon>
        <taxon>Taeniidae</taxon>
        <taxon>Taenia</taxon>
    </lineage>
</organism>
<dbReference type="SUPFAM" id="SSF56219">
    <property type="entry name" value="DNase I-like"/>
    <property type="match status" value="1"/>
</dbReference>
<accession>A0ABR4QAJ2</accession>
<keyword evidence="3" id="KW-0378">Hydrolase</keyword>
<keyword evidence="2" id="KW-0540">Nuclease</keyword>
<dbReference type="Pfam" id="PF03372">
    <property type="entry name" value="Exo_endo_phos"/>
    <property type="match status" value="1"/>
</dbReference>
<evidence type="ECO:0000256" key="2">
    <source>
        <dbReference type="ARBA" id="ARBA00022722"/>
    </source>
</evidence>
<dbReference type="EMBL" id="JAKROA010000005">
    <property type="protein sequence ID" value="KAL5106494.1"/>
    <property type="molecule type" value="Genomic_DNA"/>
</dbReference>